<organism evidence="2 3">
    <name type="scientific">Natronosporangium hydrolyticum</name>
    <dbReference type="NCBI Taxonomy" id="2811111"/>
    <lineage>
        <taxon>Bacteria</taxon>
        <taxon>Bacillati</taxon>
        <taxon>Actinomycetota</taxon>
        <taxon>Actinomycetes</taxon>
        <taxon>Micromonosporales</taxon>
        <taxon>Micromonosporaceae</taxon>
        <taxon>Natronosporangium</taxon>
    </lineage>
</organism>
<evidence type="ECO:0000313" key="3">
    <source>
        <dbReference type="Proteomes" id="UP000662857"/>
    </source>
</evidence>
<evidence type="ECO:0000256" key="1">
    <source>
        <dbReference type="SAM" id="SignalP"/>
    </source>
</evidence>
<feature type="chain" id="PRO_5038679647" evidence="1">
    <location>
        <begin position="23"/>
        <end position="68"/>
    </location>
</feature>
<accession>A0A895YGN7</accession>
<gene>
    <name evidence="2" type="ORF">JQS43_19270</name>
</gene>
<evidence type="ECO:0000313" key="2">
    <source>
        <dbReference type="EMBL" id="QSB13696.1"/>
    </source>
</evidence>
<feature type="signal peptide" evidence="1">
    <location>
        <begin position="1"/>
        <end position="22"/>
    </location>
</feature>
<dbReference type="EMBL" id="CP070499">
    <property type="protein sequence ID" value="QSB13696.1"/>
    <property type="molecule type" value="Genomic_DNA"/>
</dbReference>
<dbReference type="Proteomes" id="UP000662857">
    <property type="component" value="Chromosome"/>
</dbReference>
<sequence length="68" mass="6907">MNRGTLGWLAASAAFATMVAVAVAVATVRQTRAGLAADADLPAEPLHTGVRVDTEQPEAAHLVAGSPR</sequence>
<name>A0A895YGN7_9ACTN</name>
<dbReference type="RefSeq" id="WP_239675796.1">
    <property type="nucleotide sequence ID" value="NZ_CP070499.1"/>
</dbReference>
<dbReference type="AlphaFoldDB" id="A0A895YGN7"/>
<keyword evidence="3" id="KW-1185">Reference proteome</keyword>
<protein>
    <submittedName>
        <fullName evidence="2">Uncharacterized protein</fullName>
    </submittedName>
</protein>
<keyword evidence="1" id="KW-0732">Signal</keyword>
<reference evidence="2" key="1">
    <citation type="submission" date="2021-02" db="EMBL/GenBank/DDBJ databases">
        <title>Natrosporangium hydrolyticum gen. nov., sp. nov, a haloalkaliphilic actinobacterium from a soda solonchak soil.</title>
        <authorList>
            <person name="Sorokin D.Y."/>
            <person name="Khijniak T.V."/>
            <person name="Zakharycheva A.P."/>
            <person name="Boueva O.V."/>
            <person name="Ariskina E.V."/>
            <person name="Hahnke R.L."/>
            <person name="Bunk B."/>
            <person name="Sproer C."/>
            <person name="Schumann P."/>
            <person name="Evtushenko L.I."/>
            <person name="Kublanov I.V."/>
        </authorList>
    </citation>
    <scope>NUCLEOTIDE SEQUENCE</scope>
    <source>
        <strain evidence="2">DSM 106523</strain>
    </source>
</reference>
<dbReference type="KEGG" id="nhy:JQS43_19270"/>
<proteinExistence type="predicted"/>